<dbReference type="Proteomes" id="UP000277498">
    <property type="component" value="Unassembled WGS sequence"/>
</dbReference>
<dbReference type="PRINTS" id="PR01210">
    <property type="entry name" value="GGTRANSPTASE"/>
</dbReference>
<evidence type="ECO:0000313" key="2">
    <source>
        <dbReference type="Proteomes" id="UP000277498"/>
    </source>
</evidence>
<gene>
    <name evidence="1" type="primary">ywrD_2</name>
    <name evidence="1" type="ORF">XINFAN_03919</name>
</gene>
<dbReference type="RefSeq" id="WP_233352412.1">
    <property type="nucleotide sequence ID" value="NZ_UXAW01000119.1"/>
</dbReference>
<proteinExistence type="predicted"/>
<name>A0A3P5XPH6_9RHOB</name>
<dbReference type="InterPro" id="IPR043138">
    <property type="entry name" value="GGT_lsub"/>
</dbReference>
<dbReference type="Gene3D" id="1.10.246.130">
    <property type="match status" value="1"/>
</dbReference>
<keyword evidence="2" id="KW-1185">Reference proteome</keyword>
<reference evidence="1 2" key="1">
    <citation type="submission" date="2018-11" db="EMBL/GenBank/DDBJ databases">
        <authorList>
            <person name="Criscuolo A."/>
        </authorList>
    </citation>
    <scope>NUCLEOTIDE SEQUENCE [LARGE SCALE GENOMIC DNA]</scope>
    <source>
        <strain evidence="1">ACIP111625</strain>
    </source>
</reference>
<sequence>MTADFPDGTRRVTHAGEAMIATSHPLASASGLRVLSEGGSAADAAIAACAVQCVADPLMTGIGGDCFALYAPAGGPVRALNGSGRAPAAADPEALIAAGLTEIPRRSPHAVTIPGALSAWALLHRDHGRLPFDRLLRDAIGYAADGYPVAPRVAWDWARNAAFIGEDPCAASVYLPGGAPPGAGSRHSQPALAHTLRRVAQEGVAGFYEGEAAASMVRFLQGIGGVQTEADFAAARDAAFWDSPISTLYRGYEVLECPPNGQGLAALMILRILDGFDLSPDLPPAARIHLHAEATKLAYHHRDALLADPAASAGLADKLLSDPVIAALRARIDPSRAGRPALWSEPEHRDTICLAVVDRDGNAISFINSIFNPFGSGLLDPGSGVLFHNRGCSFRLAGGHPNRLAPGKRPMHTIIPGMLRDRGEVIMPFGVMGGHYQAAGHAAFLSGMIDCGLDPQEAINQPRSFAFGGVLEVEAAIPAGVRADLGAMGHRTRLAPAPIGGAQAILIDRRQGVLLGGSDGRKDGLALGW</sequence>
<dbReference type="SUPFAM" id="SSF56235">
    <property type="entry name" value="N-terminal nucleophile aminohydrolases (Ntn hydrolases)"/>
    <property type="match status" value="1"/>
</dbReference>
<keyword evidence="1" id="KW-0808">Transferase</keyword>
<dbReference type="PANTHER" id="PTHR43881:SF1">
    <property type="entry name" value="GAMMA-GLUTAMYLTRANSPEPTIDASE (AFU_ORTHOLOGUE AFUA_4G13580)"/>
    <property type="match status" value="1"/>
</dbReference>
<dbReference type="Gene3D" id="3.60.20.40">
    <property type="match status" value="1"/>
</dbReference>
<dbReference type="AlphaFoldDB" id="A0A3P5XPH6"/>
<organism evidence="1 2">
    <name type="scientific">Pseudogemmobacter humi</name>
    <dbReference type="NCBI Taxonomy" id="2483812"/>
    <lineage>
        <taxon>Bacteria</taxon>
        <taxon>Pseudomonadati</taxon>
        <taxon>Pseudomonadota</taxon>
        <taxon>Alphaproteobacteria</taxon>
        <taxon>Rhodobacterales</taxon>
        <taxon>Paracoccaceae</taxon>
        <taxon>Pseudogemmobacter</taxon>
    </lineage>
</organism>
<dbReference type="Pfam" id="PF01019">
    <property type="entry name" value="G_glu_transpept"/>
    <property type="match status" value="1"/>
</dbReference>
<evidence type="ECO:0000313" key="1">
    <source>
        <dbReference type="EMBL" id="VDC33606.1"/>
    </source>
</evidence>
<protein>
    <submittedName>
        <fullName evidence="1">Gamma-glutamyltransferase YwrD</fullName>
        <ecNumber evidence="1">2.3.2.2</ecNumber>
    </submittedName>
</protein>
<dbReference type="EMBL" id="UXAW01000119">
    <property type="protein sequence ID" value="VDC33606.1"/>
    <property type="molecule type" value="Genomic_DNA"/>
</dbReference>
<accession>A0A3P5XPH6</accession>
<dbReference type="PANTHER" id="PTHR43881">
    <property type="entry name" value="GAMMA-GLUTAMYLTRANSPEPTIDASE (AFU_ORTHOLOGUE AFUA_4G13580)"/>
    <property type="match status" value="1"/>
</dbReference>
<dbReference type="EC" id="2.3.2.2" evidence="1"/>
<dbReference type="InterPro" id="IPR029055">
    <property type="entry name" value="Ntn_hydrolases_N"/>
</dbReference>
<dbReference type="InterPro" id="IPR052896">
    <property type="entry name" value="GGT-like_enzyme"/>
</dbReference>
<dbReference type="GO" id="GO:0103068">
    <property type="term" value="F:leukotriene C4 gamma-glutamyl transferase activity"/>
    <property type="evidence" value="ECO:0007669"/>
    <property type="project" value="UniProtKB-EC"/>
</dbReference>
<keyword evidence="1" id="KW-0012">Acyltransferase</keyword>
<dbReference type="InterPro" id="IPR043137">
    <property type="entry name" value="GGT_ssub_C"/>
</dbReference>